<dbReference type="Proteomes" id="UP001201812">
    <property type="component" value="Unassembled WGS sequence"/>
</dbReference>
<dbReference type="Pfam" id="PF00089">
    <property type="entry name" value="Trypsin"/>
    <property type="match status" value="1"/>
</dbReference>
<dbReference type="AlphaFoldDB" id="A0AAD4MRN2"/>
<dbReference type="InterPro" id="IPR043504">
    <property type="entry name" value="Peptidase_S1_PA_chymotrypsin"/>
</dbReference>
<dbReference type="SUPFAM" id="SSF50494">
    <property type="entry name" value="Trypsin-like serine proteases"/>
    <property type="match status" value="1"/>
</dbReference>
<proteinExistence type="predicted"/>
<gene>
    <name evidence="4" type="ORF">DdX_16043</name>
</gene>
<dbReference type="InterPro" id="IPR001254">
    <property type="entry name" value="Trypsin_dom"/>
</dbReference>
<dbReference type="FunFam" id="2.40.10.10:FF:000068">
    <property type="entry name" value="transmembrane protease serine 2"/>
    <property type="match status" value="1"/>
</dbReference>
<dbReference type="CDD" id="cd00190">
    <property type="entry name" value="Tryp_SPc"/>
    <property type="match status" value="1"/>
</dbReference>
<feature type="domain" description="Peptidase S1" evidence="3">
    <location>
        <begin position="41"/>
        <end position="260"/>
    </location>
</feature>
<keyword evidence="1" id="KW-1015">Disulfide bond</keyword>
<keyword evidence="5" id="KW-1185">Reference proteome</keyword>
<dbReference type="PROSITE" id="PS50240">
    <property type="entry name" value="TRYPSIN_DOM"/>
    <property type="match status" value="1"/>
</dbReference>
<reference evidence="4" key="1">
    <citation type="submission" date="2022-01" db="EMBL/GenBank/DDBJ databases">
        <title>Genome Sequence Resource for Two Populations of Ditylenchus destructor, the Migratory Endoparasitic Phytonematode.</title>
        <authorList>
            <person name="Zhang H."/>
            <person name="Lin R."/>
            <person name="Xie B."/>
        </authorList>
    </citation>
    <scope>NUCLEOTIDE SEQUENCE</scope>
    <source>
        <strain evidence="4">BazhouSP</strain>
    </source>
</reference>
<feature type="chain" id="PRO_5041920436" evidence="2">
    <location>
        <begin position="21"/>
        <end position="267"/>
    </location>
</feature>
<dbReference type="InterPro" id="IPR018114">
    <property type="entry name" value="TRYPSIN_HIS"/>
</dbReference>
<dbReference type="SMART" id="SM00020">
    <property type="entry name" value="Tryp_SPc"/>
    <property type="match status" value="1"/>
</dbReference>
<name>A0AAD4MRN2_9BILA</name>
<feature type="signal peptide" evidence="2">
    <location>
        <begin position="1"/>
        <end position="20"/>
    </location>
</feature>
<evidence type="ECO:0000313" key="4">
    <source>
        <dbReference type="EMBL" id="KAI1701500.1"/>
    </source>
</evidence>
<dbReference type="GO" id="GO:0004252">
    <property type="term" value="F:serine-type endopeptidase activity"/>
    <property type="evidence" value="ECO:0007669"/>
    <property type="project" value="InterPro"/>
</dbReference>
<dbReference type="EMBL" id="JAKKPZ010000117">
    <property type="protein sequence ID" value="KAI1701500.1"/>
    <property type="molecule type" value="Genomic_DNA"/>
</dbReference>
<dbReference type="PANTHER" id="PTHR24252:SF11">
    <property type="entry name" value="ATRIAL NATRIURETIC PEPTIDE-CONVERTING ENZYME ISOFORM X1"/>
    <property type="match status" value="1"/>
</dbReference>
<evidence type="ECO:0000259" key="3">
    <source>
        <dbReference type="PROSITE" id="PS50240"/>
    </source>
</evidence>
<organism evidence="4 5">
    <name type="scientific">Ditylenchus destructor</name>
    <dbReference type="NCBI Taxonomy" id="166010"/>
    <lineage>
        <taxon>Eukaryota</taxon>
        <taxon>Metazoa</taxon>
        <taxon>Ecdysozoa</taxon>
        <taxon>Nematoda</taxon>
        <taxon>Chromadorea</taxon>
        <taxon>Rhabditida</taxon>
        <taxon>Tylenchina</taxon>
        <taxon>Tylenchomorpha</taxon>
        <taxon>Sphaerularioidea</taxon>
        <taxon>Anguinidae</taxon>
        <taxon>Anguininae</taxon>
        <taxon>Ditylenchus</taxon>
    </lineage>
</organism>
<dbReference type="Gene3D" id="2.40.10.10">
    <property type="entry name" value="Trypsin-like serine proteases"/>
    <property type="match status" value="1"/>
</dbReference>
<sequence>MNISRFALCVILAVFAVASATSPEEECGTTDYPGHHAGERIINGTEVPQGKYPWLVNIHIESVAYSVCTATIVSKKWILTAAHCIEPEEMTVAVGSVDNRKGKVVKIKRSIMHEGYEAEKGPHDIALIELSEDLTYSKDVRRICLSENRQEADPSKNVVITGWGWLNGHAKRPRVLHEGSARVVADDICDKFSKKCLFPVSTLDLDACTGDSGGPALVNLEGRWTQIGVADYVYNPLDLTKPSGYARVSYFCDWISEKTDNEVQCDK</sequence>
<accession>A0AAD4MRN2</accession>
<evidence type="ECO:0000256" key="1">
    <source>
        <dbReference type="ARBA" id="ARBA00023157"/>
    </source>
</evidence>
<keyword evidence="2" id="KW-0732">Signal</keyword>
<evidence type="ECO:0000256" key="2">
    <source>
        <dbReference type="SAM" id="SignalP"/>
    </source>
</evidence>
<comment type="caution">
    <text evidence="4">The sequence shown here is derived from an EMBL/GenBank/DDBJ whole genome shotgun (WGS) entry which is preliminary data.</text>
</comment>
<dbReference type="PROSITE" id="PS00134">
    <property type="entry name" value="TRYPSIN_HIS"/>
    <property type="match status" value="1"/>
</dbReference>
<protein>
    <submittedName>
        <fullName evidence="4">Trypsin domain-containing protein</fullName>
    </submittedName>
</protein>
<dbReference type="PRINTS" id="PR00722">
    <property type="entry name" value="CHYMOTRYPSIN"/>
</dbReference>
<dbReference type="PANTHER" id="PTHR24252">
    <property type="entry name" value="ACROSIN-RELATED"/>
    <property type="match status" value="1"/>
</dbReference>
<dbReference type="InterPro" id="IPR001314">
    <property type="entry name" value="Peptidase_S1A"/>
</dbReference>
<evidence type="ECO:0000313" key="5">
    <source>
        <dbReference type="Proteomes" id="UP001201812"/>
    </source>
</evidence>
<dbReference type="InterPro" id="IPR009003">
    <property type="entry name" value="Peptidase_S1_PA"/>
</dbReference>
<dbReference type="GO" id="GO:0006508">
    <property type="term" value="P:proteolysis"/>
    <property type="evidence" value="ECO:0007669"/>
    <property type="project" value="InterPro"/>
</dbReference>